<dbReference type="InterPro" id="IPR001539">
    <property type="entry name" value="Peptidase_U32"/>
</dbReference>
<accession>A0A150GYV5</accession>
<dbReference type="Proteomes" id="UP000075714">
    <property type="component" value="Unassembled WGS sequence"/>
</dbReference>
<evidence type="ECO:0000256" key="1">
    <source>
        <dbReference type="SAM" id="MobiDB-lite"/>
    </source>
</evidence>
<feature type="region of interest" description="Disordered" evidence="1">
    <location>
        <begin position="197"/>
        <end position="281"/>
    </location>
</feature>
<evidence type="ECO:0000259" key="2">
    <source>
        <dbReference type="Pfam" id="PF12392"/>
    </source>
</evidence>
<feature type="region of interest" description="Disordered" evidence="1">
    <location>
        <begin position="1"/>
        <end position="20"/>
    </location>
</feature>
<dbReference type="PANTHER" id="PTHR30217">
    <property type="entry name" value="PEPTIDASE U32 FAMILY"/>
    <property type="match status" value="1"/>
</dbReference>
<dbReference type="SUPFAM" id="SSF51366">
    <property type="entry name" value="Ribulose-phoshate binding barrel"/>
    <property type="match status" value="1"/>
</dbReference>
<evidence type="ECO:0000313" key="4">
    <source>
        <dbReference type="Proteomes" id="UP000075714"/>
    </source>
</evidence>
<dbReference type="STRING" id="33097.A0A150GYV5"/>
<reference evidence="4" key="1">
    <citation type="journal article" date="2016" name="Nat. Commun.">
        <title>The Gonium pectorale genome demonstrates co-option of cell cycle regulation during the evolution of multicellularity.</title>
        <authorList>
            <person name="Hanschen E.R."/>
            <person name="Marriage T.N."/>
            <person name="Ferris P.J."/>
            <person name="Hamaji T."/>
            <person name="Toyoda A."/>
            <person name="Fujiyama A."/>
            <person name="Neme R."/>
            <person name="Noguchi H."/>
            <person name="Minakuchi Y."/>
            <person name="Suzuki M."/>
            <person name="Kawai-Toyooka H."/>
            <person name="Smith D.R."/>
            <person name="Sparks H."/>
            <person name="Anderson J."/>
            <person name="Bakaric R."/>
            <person name="Luria V."/>
            <person name="Karger A."/>
            <person name="Kirschner M.W."/>
            <person name="Durand P.M."/>
            <person name="Michod R.E."/>
            <person name="Nozaki H."/>
            <person name="Olson B.J."/>
        </authorList>
    </citation>
    <scope>NUCLEOTIDE SEQUENCE [LARGE SCALE GENOMIC DNA]</scope>
    <source>
        <strain evidence="4">NIES-2863</strain>
    </source>
</reference>
<feature type="region of interest" description="Disordered" evidence="1">
    <location>
        <begin position="145"/>
        <end position="177"/>
    </location>
</feature>
<keyword evidence="4" id="KW-1185">Reference proteome</keyword>
<feature type="region of interest" description="Disordered" evidence="1">
    <location>
        <begin position="472"/>
        <end position="503"/>
    </location>
</feature>
<dbReference type="InterPro" id="IPR011060">
    <property type="entry name" value="RibuloseP-bd_barrel"/>
</dbReference>
<dbReference type="InterPro" id="IPR020988">
    <property type="entry name" value="Pept_U32_collagenase"/>
</dbReference>
<feature type="domain" description="Peptidase U32 collagenase" evidence="2">
    <location>
        <begin position="1031"/>
        <end position="1157"/>
    </location>
</feature>
<feature type="compositionally biased region" description="Polar residues" evidence="1">
    <location>
        <begin position="262"/>
        <end position="276"/>
    </location>
</feature>
<organism evidence="3 4">
    <name type="scientific">Gonium pectorale</name>
    <name type="common">Green alga</name>
    <dbReference type="NCBI Taxonomy" id="33097"/>
    <lineage>
        <taxon>Eukaryota</taxon>
        <taxon>Viridiplantae</taxon>
        <taxon>Chlorophyta</taxon>
        <taxon>core chlorophytes</taxon>
        <taxon>Chlorophyceae</taxon>
        <taxon>CS clade</taxon>
        <taxon>Chlamydomonadales</taxon>
        <taxon>Volvocaceae</taxon>
        <taxon>Gonium</taxon>
    </lineage>
</organism>
<dbReference type="PANTHER" id="PTHR30217:SF10">
    <property type="entry name" value="23S RRNA 5-HYDROXYCYTIDINE C2501 SYNTHASE"/>
    <property type="match status" value="1"/>
</dbReference>
<dbReference type="InterPro" id="IPR051454">
    <property type="entry name" value="RNA/ubiquinone_mod_enzymes"/>
</dbReference>
<dbReference type="EMBL" id="LSYV01000004">
    <property type="protein sequence ID" value="KXZ54933.1"/>
    <property type="molecule type" value="Genomic_DNA"/>
</dbReference>
<feature type="compositionally biased region" description="Polar residues" evidence="1">
    <location>
        <begin position="168"/>
        <end position="177"/>
    </location>
</feature>
<protein>
    <recommendedName>
        <fullName evidence="2">Peptidase U32 collagenase domain-containing protein</fullName>
    </recommendedName>
</protein>
<sequence length="1580" mass="164313">MDVTQICNDADSPSAEQGASPQVIHIKELSFLACGSERTDPSYIHRLHRPEVPVDVSDSRKQVRSIFSTEPAVLVSDQVLAPNAMQQFQLSAPPNGGVPAAGGSAAGATGPQAGCAAAADDGDMFMCDYVLGRKCRIRWKEVRNGEPVIGGSGDSGGMLGDSPRNLDAQDSASSSGVWASALPPGFNSAAPSQRGLIPFGINRPHTPPFSRNPAHTLEPDLDSEAEDGRDEEAGGGGSGSRPSPSYGGGGGGSTAQAAHVQRQLSSGTGAATNSSIGPFGRQASRRGSLFGKVYALNVGEQPLLRLLLQAPLEVPLQPGATFGGVLDFRALPHASGTAVSSSGSGAGSPVACYDVVVLLESEELVSPECRLQGKRDGSGIPAGSPYVIRRLHGEQHELTSDRALTSFTFSMPANATPSFRTPMVSLRWVLRFELTVGPRINFAAVDKRARSPRPQLEQLVWSLPLVVRPPVPAPRQSFDHPDPQAAPAPAAGDSAREPAQKAPLVAPTVPAADADADGPAVSYMMSPPAAAAAAAAAASATRISPQPEAVSLPRVVPAGGRGVSRVPLAHKPEVLAPVGGWPQLRAAVENGADAVYFGLEAFNARARAANFSMAELPDVMSYLHARGVKGFVALNVLVFDEELPAVEEVVRAMAAAGVDAVIVQDWGVVELMRRVAPRLPVHGSTQMSVTSAEGAAWVAGLGVERVVVGRELSVREISKVRDGVPGTEVEAFVHGALCVSYSGQCFSSEAWGGRSANRGQCAQACRMPYGLLVDGMLRELGDVKYLLSPQDLMAVEQVPDLILAGVSCFKIEGRLKGPEYVALTTQVYRRAVDAAWDALTAVDDELAGAGVGPNAMAESEGSRGKAVADDDAASAARAAVTLTEQQRWDLEQVFARGQDGSHRGLTPGFLEGVAHQSLVRGRAPRHRGVFLGQVEQVGPRGGVRLRLAAPLKRGDGVAFDLGQPEVDEPGGVVYDILDADGAASVVEAALAAAGGVGGNPVVSAGSVVTLVLGQGGGSQPDLRRVAPGHLVWRTKDAALESRLRSSFDGLASSDMRRLPVTAAVAGAADQPLTLTLTDPAGRSVAAASAVPLAAASKRPMTAEDVERALGAGLGEPTLALAGGVCTRDLDLASGLFLPASELKAVRRRAVEALLAARAEHYRADGLATEPQLPAMLAAAAATPAPAAALQLLERLACTTTTSTATDDDNADGVRATSGAAAGTSGRVAAAATAAAGAAAVSVRVLCRSREQVDAALGVPWLREVVVDFLEVMGLKEAVAAVRASGRRVVVATPRVLKPDEQRLWLFYLRLGADALLVRSAGMLHTLQSLGGPGARVPDVPHPIPELEGDFSLNAANVLSASLLLRGGGGEAGGAGGGCLSRLSPTHDLHAGQLAALAAGLGPRGAQLEAVVHQHLPIFHTEHCVFCRFLSTGNSYKDCGHPCERHRLHLRDEQGADHLVLADMGCRNTVFNARAQSGVFYLRDLVRAGYRTIRIELVDEQPQYVAPLLEGYRDVILGRRGPGDLWRWLATLPDANGAVHGVDAGSLAVHKERARGGMKPTAATLKQQQQQQQALAAGGRR</sequence>
<dbReference type="Pfam" id="PF01136">
    <property type="entry name" value="Peptidase_U32"/>
    <property type="match status" value="2"/>
</dbReference>
<gene>
    <name evidence="3" type="ORF">GPECTOR_3g103</name>
</gene>
<proteinExistence type="predicted"/>
<evidence type="ECO:0000313" key="3">
    <source>
        <dbReference type="EMBL" id="KXZ54933.1"/>
    </source>
</evidence>
<dbReference type="Pfam" id="PF08737">
    <property type="entry name" value="Rgp1"/>
    <property type="match status" value="1"/>
</dbReference>
<dbReference type="OrthoDB" id="426032at2759"/>
<dbReference type="InterPro" id="IPR014848">
    <property type="entry name" value="Rgp1"/>
</dbReference>
<name>A0A150GYV5_GONPE</name>
<feature type="compositionally biased region" description="Acidic residues" evidence="1">
    <location>
        <begin position="219"/>
        <end position="230"/>
    </location>
</feature>
<dbReference type="Pfam" id="PF12392">
    <property type="entry name" value="DUF3656"/>
    <property type="match status" value="1"/>
</dbReference>
<comment type="caution">
    <text evidence="3">The sequence shown here is derived from an EMBL/GenBank/DDBJ whole genome shotgun (WGS) entry which is preliminary data.</text>
</comment>
<feature type="compositionally biased region" description="Gly residues" evidence="1">
    <location>
        <begin position="148"/>
        <end position="159"/>
    </location>
</feature>